<dbReference type="RefSeq" id="WP_212120911.1">
    <property type="nucleotide sequence ID" value="NZ_JAGTPX020000010.1"/>
</dbReference>
<dbReference type="PANTHER" id="PTHR10353">
    <property type="entry name" value="GLYCOSYL HYDROLASE"/>
    <property type="match status" value="1"/>
</dbReference>
<dbReference type="InterPro" id="IPR033132">
    <property type="entry name" value="GH_1_N_CS"/>
</dbReference>
<evidence type="ECO:0000313" key="5">
    <source>
        <dbReference type="EMBL" id="MBR8671667.1"/>
    </source>
</evidence>
<dbReference type="AlphaFoldDB" id="A0A941JS90"/>
<dbReference type="Gene3D" id="3.20.20.80">
    <property type="entry name" value="Glycosidases"/>
    <property type="match status" value="1"/>
</dbReference>
<accession>A0A941JS90</accession>
<evidence type="ECO:0000256" key="1">
    <source>
        <dbReference type="ARBA" id="ARBA00010838"/>
    </source>
</evidence>
<name>A0A941JS90_NIACI</name>
<evidence type="ECO:0000256" key="2">
    <source>
        <dbReference type="ARBA" id="ARBA00022801"/>
    </source>
</evidence>
<dbReference type="InterPro" id="IPR001360">
    <property type="entry name" value="Glyco_hydro_1"/>
</dbReference>
<dbReference type="EMBL" id="JAGTPX010000024">
    <property type="protein sequence ID" value="MBR8671667.1"/>
    <property type="molecule type" value="Genomic_DNA"/>
</dbReference>
<evidence type="ECO:0000256" key="3">
    <source>
        <dbReference type="ARBA" id="ARBA00023295"/>
    </source>
</evidence>
<dbReference type="FunFam" id="3.20.20.80:FF:000004">
    <property type="entry name" value="Beta-glucosidase 6-phospho-beta-glucosidase"/>
    <property type="match status" value="1"/>
</dbReference>
<dbReference type="PRINTS" id="PR00131">
    <property type="entry name" value="GLHYDRLASE1"/>
</dbReference>
<dbReference type="GO" id="GO:0016052">
    <property type="term" value="P:carbohydrate catabolic process"/>
    <property type="evidence" value="ECO:0007669"/>
    <property type="project" value="TreeGrafter"/>
</dbReference>
<dbReference type="PROSITE" id="PS00653">
    <property type="entry name" value="GLYCOSYL_HYDROL_F1_2"/>
    <property type="match status" value="1"/>
</dbReference>
<dbReference type="GO" id="GO:0005829">
    <property type="term" value="C:cytosol"/>
    <property type="evidence" value="ECO:0007669"/>
    <property type="project" value="TreeGrafter"/>
</dbReference>
<dbReference type="GO" id="GO:0008422">
    <property type="term" value="F:beta-glucosidase activity"/>
    <property type="evidence" value="ECO:0007669"/>
    <property type="project" value="TreeGrafter"/>
</dbReference>
<reference evidence="5" key="1">
    <citation type="submission" date="2021-04" db="EMBL/GenBank/DDBJ databases">
        <title>Genomic analysis of electroactive and textile dye degrading Bacillus circulans strain: DC10 isolated from constructed wetland-microbial fuel cells treating textile dye wastewaters.</title>
        <authorList>
            <person name="Patel D.U."/>
            <person name="Desai C.R."/>
        </authorList>
    </citation>
    <scope>NUCLEOTIDE SEQUENCE</scope>
    <source>
        <strain evidence="5">DC10</strain>
    </source>
</reference>
<comment type="similarity">
    <text evidence="1 4">Belongs to the glycosyl hydrolase 1 family.</text>
</comment>
<dbReference type="PANTHER" id="PTHR10353:SF136">
    <property type="entry name" value="ARYL-PHOSPHO-BETA-D-GLUCOSIDASE BGLC"/>
    <property type="match status" value="1"/>
</dbReference>
<protein>
    <submittedName>
        <fullName evidence="5">Glycoside hydrolase family 1 protein</fullName>
    </submittedName>
</protein>
<dbReference type="Pfam" id="PF00232">
    <property type="entry name" value="Glyco_hydro_1"/>
    <property type="match status" value="1"/>
</dbReference>
<comment type="caution">
    <text evidence="5">The sequence shown here is derived from an EMBL/GenBank/DDBJ whole genome shotgun (WGS) entry which is preliminary data.</text>
</comment>
<dbReference type="SUPFAM" id="SSF51445">
    <property type="entry name" value="(Trans)glycosidases"/>
    <property type="match status" value="1"/>
</dbReference>
<proteinExistence type="inferred from homology"/>
<keyword evidence="2 5" id="KW-0378">Hydrolase</keyword>
<dbReference type="InterPro" id="IPR017853">
    <property type="entry name" value="GH"/>
</dbReference>
<organism evidence="5">
    <name type="scientific">Niallia circulans</name>
    <name type="common">Bacillus circulans</name>
    <dbReference type="NCBI Taxonomy" id="1397"/>
    <lineage>
        <taxon>Bacteria</taxon>
        <taxon>Bacillati</taxon>
        <taxon>Bacillota</taxon>
        <taxon>Bacilli</taxon>
        <taxon>Bacillales</taxon>
        <taxon>Bacillaceae</taxon>
        <taxon>Niallia</taxon>
    </lineage>
</organism>
<evidence type="ECO:0000256" key="4">
    <source>
        <dbReference type="RuleBase" id="RU003690"/>
    </source>
</evidence>
<gene>
    <name evidence="5" type="ORF">KD144_19200</name>
</gene>
<sequence length="449" mass="52031">MTFPKIFLWGGAVTAHQSEGAYEACGKSPAVCDLLVKPGHSDFKDGIDSFHRYEEDFALFEEMGFTSYRFSIDWSRVMPDGENFSEEGLEFYDHFINSMISYGIEPMCSLYHFEMPMCLMEQYNGFYSRVVVDKFVTYAYKMIERYGDRVKKWISFNEQNAIALKEHKTAYGSKCPEGVSWEKFSNQLVHNSFVAHCEVVKKVHTIKDAIVLGMVIYLPSYSATCNPVDELATMEYMAKTNMFFEMFTYGEYSKYMWSIMKKNNTLPVMEEGDLELFKNNTVDWLAFSYYMSTITKSGETTIDTSGSLKIAQNPYLTSSEWGWTVDPLGIRISLREIYEKYRLPVMVVENGLGMRDVFENGTVIDDERINYMRDHIEQIGIAIDEGVDCRGYLSWAPIDILSSKGEMGKRYGFIYVNRDDKDLKDMNRYKKKSFDWYKKVIATNGENLD</sequence>
<keyword evidence="3" id="KW-0326">Glycosidase</keyword>